<dbReference type="PANTHER" id="PTHR46771:SF5">
    <property type="entry name" value="DETERIN"/>
    <property type="match status" value="1"/>
</dbReference>
<evidence type="ECO:0000256" key="2">
    <source>
        <dbReference type="ARBA" id="ARBA00022833"/>
    </source>
</evidence>
<feature type="compositionally biased region" description="Basic residues" evidence="3">
    <location>
        <begin position="18"/>
        <end position="31"/>
    </location>
</feature>
<feature type="compositionally biased region" description="Polar residues" evidence="3">
    <location>
        <begin position="373"/>
        <end position="385"/>
    </location>
</feature>
<dbReference type="Gene3D" id="1.10.1170.10">
    <property type="entry name" value="Inhibitor Of Apoptosis Protein (2mihbC-IAP-1), Chain A"/>
    <property type="match status" value="2"/>
</dbReference>
<feature type="region of interest" description="Disordered" evidence="3">
    <location>
        <begin position="1"/>
        <end position="35"/>
    </location>
</feature>
<dbReference type="PROSITE" id="PS50143">
    <property type="entry name" value="BIR_REPEAT_2"/>
    <property type="match status" value="2"/>
</dbReference>
<feature type="compositionally biased region" description="Basic residues" evidence="3">
    <location>
        <begin position="241"/>
        <end position="251"/>
    </location>
</feature>
<keyword evidence="5" id="KW-1185">Reference proteome</keyword>
<evidence type="ECO:0000256" key="3">
    <source>
        <dbReference type="SAM" id="MobiDB-lite"/>
    </source>
</evidence>
<dbReference type="SUPFAM" id="SSF57924">
    <property type="entry name" value="Inhibitor of apoptosis (IAP) repeat"/>
    <property type="match status" value="2"/>
</dbReference>
<dbReference type="Pfam" id="PF00653">
    <property type="entry name" value="BIR"/>
    <property type="match status" value="2"/>
</dbReference>
<accession>A0A6A6JKS1</accession>
<dbReference type="GeneID" id="54553432"/>
<dbReference type="GO" id="GO:0046872">
    <property type="term" value="F:metal ion binding"/>
    <property type="evidence" value="ECO:0007669"/>
    <property type="project" value="UniProtKB-KW"/>
</dbReference>
<dbReference type="SMART" id="SM00238">
    <property type="entry name" value="BIR"/>
    <property type="match status" value="2"/>
</dbReference>
<dbReference type="InterPro" id="IPR001370">
    <property type="entry name" value="BIR_rpt"/>
</dbReference>
<dbReference type="RefSeq" id="XP_033654252.1">
    <property type="nucleotide sequence ID" value="XM_033800257.1"/>
</dbReference>
<feature type="region of interest" description="Disordered" evidence="3">
    <location>
        <begin position="209"/>
        <end position="520"/>
    </location>
</feature>
<feature type="compositionally biased region" description="Low complexity" evidence="3">
    <location>
        <begin position="221"/>
        <end position="240"/>
    </location>
</feature>
<dbReference type="PANTHER" id="PTHR46771">
    <property type="entry name" value="DETERIN"/>
    <property type="match status" value="1"/>
</dbReference>
<evidence type="ECO:0000313" key="5">
    <source>
        <dbReference type="Proteomes" id="UP000800097"/>
    </source>
</evidence>
<evidence type="ECO:0000313" key="4">
    <source>
        <dbReference type="EMBL" id="KAF2276713.1"/>
    </source>
</evidence>
<dbReference type="AlphaFoldDB" id="A0A6A6JKS1"/>
<gene>
    <name evidence="4" type="ORF">EI97DRAFT_450033</name>
</gene>
<feature type="compositionally biased region" description="Polar residues" evidence="3">
    <location>
        <begin position="305"/>
        <end position="318"/>
    </location>
</feature>
<dbReference type="EMBL" id="ML986492">
    <property type="protein sequence ID" value="KAF2276713.1"/>
    <property type="molecule type" value="Genomic_DNA"/>
</dbReference>
<dbReference type="InterPro" id="IPR051190">
    <property type="entry name" value="Baculoviral_IAP"/>
</dbReference>
<proteinExistence type="predicted"/>
<organism evidence="4 5">
    <name type="scientific">Westerdykella ornata</name>
    <dbReference type="NCBI Taxonomy" id="318751"/>
    <lineage>
        <taxon>Eukaryota</taxon>
        <taxon>Fungi</taxon>
        <taxon>Dikarya</taxon>
        <taxon>Ascomycota</taxon>
        <taxon>Pezizomycotina</taxon>
        <taxon>Dothideomycetes</taxon>
        <taxon>Pleosporomycetidae</taxon>
        <taxon>Pleosporales</taxon>
        <taxon>Sporormiaceae</taxon>
        <taxon>Westerdykella</taxon>
    </lineage>
</organism>
<dbReference type="Proteomes" id="UP000800097">
    <property type="component" value="Unassembled WGS sequence"/>
</dbReference>
<name>A0A6A6JKS1_WESOR</name>
<keyword evidence="1" id="KW-0479">Metal-binding</keyword>
<dbReference type="CDD" id="cd00022">
    <property type="entry name" value="BIR"/>
    <property type="match status" value="2"/>
</dbReference>
<keyword evidence="2" id="KW-0862">Zinc</keyword>
<dbReference type="OrthoDB" id="2196114at2759"/>
<evidence type="ECO:0000256" key="1">
    <source>
        <dbReference type="ARBA" id="ARBA00022723"/>
    </source>
</evidence>
<sequence length="592" mass="66244">MHARLETFGWGPQGNKPPKAKARRPSARSKKAGTTTEVISWPLQSPAPYDLAYAGFIFKPTSASPDNVQCFNCGCQLDGWEPADTPAYEHLTHSPTCAFAINICIRYRQGDPDRVEEDPLSEHMMAARRSTFGDYWDLDTSAGFPSVEQMVEAGWYYDPSEENPDGVTCPYCSLSLDAWTPTDDPLEEHRRREPTCLFFTLKELYHPLELPQSKKGKRTSSRTSSASTKSITKKSSTAKSKATKGKGKVAKRQSEQTNASVDISELPVEVPVSKPTRGRKRESQLTESSIDFSEPPRPVRRTKRASQQTDNGLDSSTLVKPVRKTKRQSQQTDTGLDSSIIVKPGRKTKQQREQTDTALDVPESPKPGRRTKQLSQQTDNGNLFSDPSKPIESPKPGQKTKRQSQQTDNENLFSDPPKPAPAKPARKAKRQSEQTDMSIDPPAPPPAKASRSKATKRKSDQMESDPPEGEFRRSKRTRTSDGNPQLEWPTFSPPESMIACTPPAVFRPETPQAVTPPTPVPKWNPVDLEIFFDRENLPAITKLTSPEKRMTIEEFLMHEAKRQEENLRVQMMQQVAKLDVEYARALAAVDEL</sequence>
<protein>
    <recommendedName>
        <fullName evidence="6">BIR-domain-containing protein</fullName>
    </recommendedName>
</protein>
<feature type="compositionally biased region" description="Polar residues" evidence="3">
    <location>
        <begin position="328"/>
        <end position="337"/>
    </location>
</feature>
<evidence type="ECO:0008006" key="6">
    <source>
        <dbReference type="Google" id="ProtNLM"/>
    </source>
</evidence>
<reference evidence="4" key="1">
    <citation type="journal article" date="2020" name="Stud. Mycol.">
        <title>101 Dothideomycetes genomes: a test case for predicting lifestyles and emergence of pathogens.</title>
        <authorList>
            <person name="Haridas S."/>
            <person name="Albert R."/>
            <person name="Binder M."/>
            <person name="Bloem J."/>
            <person name="Labutti K."/>
            <person name="Salamov A."/>
            <person name="Andreopoulos B."/>
            <person name="Baker S."/>
            <person name="Barry K."/>
            <person name="Bills G."/>
            <person name="Bluhm B."/>
            <person name="Cannon C."/>
            <person name="Castanera R."/>
            <person name="Culley D."/>
            <person name="Daum C."/>
            <person name="Ezra D."/>
            <person name="Gonzalez J."/>
            <person name="Henrissat B."/>
            <person name="Kuo A."/>
            <person name="Liang C."/>
            <person name="Lipzen A."/>
            <person name="Lutzoni F."/>
            <person name="Magnuson J."/>
            <person name="Mondo S."/>
            <person name="Nolan M."/>
            <person name="Ohm R."/>
            <person name="Pangilinan J."/>
            <person name="Park H.-J."/>
            <person name="Ramirez L."/>
            <person name="Alfaro M."/>
            <person name="Sun H."/>
            <person name="Tritt A."/>
            <person name="Yoshinaga Y."/>
            <person name="Zwiers L.-H."/>
            <person name="Turgeon B."/>
            <person name="Goodwin S."/>
            <person name="Spatafora J."/>
            <person name="Crous P."/>
            <person name="Grigoriev I."/>
        </authorList>
    </citation>
    <scope>NUCLEOTIDE SEQUENCE</scope>
    <source>
        <strain evidence="4">CBS 379.55</strain>
    </source>
</reference>
<feature type="compositionally biased region" description="Polar residues" evidence="3">
    <location>
        <begin position="403"/>
        <end position="412"/>
    </location>
</feature>